<accession>A0A915MBZ0</accession>
<keyword evidence="2" id="KW-1185">Reference proteome</keyword>
<feature type="transmembrane region" description="Helical" evidence="1">
    <location>
        <begin position="20"/>
        <end position="43"/>
    </location>
</feature>
<proteinExistence type="predicted"/>
<dbReference type="Gene3D" id="3.40.720.10">
    <property type="entry name" value="Alkaline Phosphatase, subunit A"/>
    <property type="match status" value="1"/>
</dbReference>
<evidence type="ECO:0000313" key="2">
    <source>
        <dbReference type="Proteomes" id="UP000887561"/>
    </source>
</evidence>
<dbReference type="Pfam" id="PF01663">
    <property type="entry name" value="Phosphodiest"/>
    <property type="match status" value="1"/>
</dbReference>
<dbReference type="Proteomes" id="UP000887561">
    <property type="component" value="Unplaced"/>
</dbReference>
<dbReference type="GO" id="GO:0031674">
    <property type="term" value="C:I band"/>
    <property type="evidence" value="ECO:0007669"/>
    <property type="project" value="TreeGrafter"/>
</dbReference>
<name>A0A915MBZ0_MELJA</name>
<dbReference type="GO" id="GO:0055120">
    <property type="term" value="C:striated muscle dense body"/>
    <property type="evidence" value="ECO:0007669"/>
    <property type="project" value="TreeGrafter"/>
</dbReference>
<evidence type="ECO:0000256" key="1">
    <source>
        <dbReference type="SAM" id="Phobius"/>
    </source>
</evidence>
<dbReference type="PANTHER" id="PTHR10151:SF114">
    <property type="entry name" value="ECTONUCLEOTIDE PYROPHOSPHATASE_PHOSPHODIESTERASE C27A7.3"/>
    <property type="match status" value="1"/>
</dbReference>
<dbReference type="PANTHER" id="PTHR10151">
    <property type="entry name" value="ECTONUCLEOTIDE PYROPHOSPHATASE/PHOSPHODIESTERASE"/>
    <property type="match status" value="1"/>
</dbReference>
<dbReference type="WBParaSite" id="scaffold35284_cov235.g22345">
    <property type="protein sequence ID" value="scaffold35284_cov235.g22345"/>
    <property type="gene ID" value="scaffold35284_cov235.g22345"/>
</dbReference>
<keyword evidence="1" id="KW-1133">Transmembrane helix</keyword>
<evidence type="ECO:0000313" key="3">
    <source>
        <dbReference type="WBParaSite" id="scaffold35284_cov235.g22345"/>
    </source>
</evidence>
<keyword evidence="1" id="KW-0472">Membrane</keyword>
<dbReference type="CDD" id="cd16018">
    <property type="entry name" value="Enpp"/>
    <property type="match status" value="1"/>
</dbReference>
<organism evidence="2 3">
    <name type="scientific">Meloidogyne javanica</name>
    <name type="common">Root-knot nematode worm</name>
    <dbReference type="NCBI Taxonomy" id="6303"/>
    <lineage>
        <taxon>Eukaryota</taxon>
        <taxon>Metazoa</taxon>
        <taxon>Ecdysozoa</taxon>
        <taxon>Nematoda</taxon>
        <taxon>Chromadorea</taxon>
        <taxon>Rhabditida</taxon>
        <taxon>Tylenchina</taxon>
        <taxon>Tylenchomorpha</taxon>
        <taxon>Tylenchoidea</taxon>
        <taxon>Meloidogynidae</taxon>
        <taxon>Meloidogyninae</taxon>
        <taxon>Meloidogyne</taxon>
        <taxon>Meloidogyne incognita group</taxon>
    </lineage>
</organism>
<dbReference type="InterPro" id="IPR017850">
    <property type="entry name" value="Alkaline_phosphatase_core_sf"/>
</dbReference>
<dbReference type="InterPro" id="IPR002591">
    <property type="entry name" value="Phosphodiest/P_Trfase"/>
</dbReference>
<dbReference type="AlphaFoldDB" id="A0A915MBZ0"/>
<dbReference type="GO" id="GO:0016529">
    <property type="term" value="C:sarcoplasmic reticulum"/>
    <property type="evidence" value="ECO:0007669"/>
    <property type="project" value="TreeGrafter"/>
</dbReference>
<dbReference type="SUPFAM" id="SSF53649">
    <property type="entry name" value="Alkaline phosphatase-like"/>
    <property type="match status" value="1"/>
</dbReference>
<dbReference type="Gene3D" id="3.30.1360.180">
    <property type="match status" value="1"/>
</dbReference>
<protein>
    <submittedName>
        <fullName evidence="3">Uncharacterized protein</fullName>
    </submittedName>
</protein>
<sequence length="437" mass="49899">MPRSWFSNFCQRPLASRRFLLCLVALLSLLAILLIISLVFVLLSVRWPNGEENDDVDFLNKHSSWQYSCDHKCNTNFSVPPLLIISMDGFRADYLKRGITHSVSRILECGSSAQYMLPSFPSKTFPNHFTIVTGLYPESHGIVDNHFYDEYMPNEVKNFAKSSRNPAWYNGEPIWNTVAKNGKKSAVFFWPGSEVAIQGILPTYRFAYDSSKPFFTRARQVIDWLQLEESERPSFLAMYFEQPDTAMHREGPDSDAVNSALIYVDAMINYLMHQLDDNLRSDNFFSLDKYVNAKDPQVGGVFGGTIGHINFRDSTNSSVIDQVLAPMTCLGGQKFRVYTRYTMPMRYHYTRSSRIGEIVIDSTAGGRVFVDQKSLKEHGPMEKGDHGYDNRMREMRAIFGAWGPSIKNGYQIETFQNIELYNLFTGSVKGTITLRPL</sequence>
<keyword evidence="1" id="KW-0812">Transmembrane</keyword>
<reference evidence="3" key="1">
    <citation type="submission" date="2022-11" db="UniProtKB">
        <authorList>
            <consortium name="WormBaseParasite"/>
        </authorList>
    </citation>
    <scope>IDENTIFICATION</scope>
</reference>